<proteinExistence type="predicted"/>
<dbReference type="AlphaFoldDB" id="A0A330MDX5"/>
<name>A0A330MDX5_9GAMM</name>
<dbReference type="Proteomes" id="UP000250123">
    <property type="component" value="Chromosome SHEWBE"/>
</dbReference>
<dbReference type="EMBL" id="LS483452">
    <property type="protein sequence ID" value="SQH77997.1"/>
    <property type="molecule type" value="Genomic_DNA"/>
</dbReference>
<dbReference type="KEGG" id="sbk:SHEWBE_4034"/>
<gene>
    <name evidence="1" type="ORF">SHEWBE_4034</name>
</gene>
<evidence type="ECO:0000313" key="1">
    <source>
        <dbReference type="EMBL" id="SQH77997.1"/>
    </source>
</evidence>
<protein>
    <submittedName>
        <fullName evidence="1">Uncharacterized protein</fullName>
    </submittedName>
</protein>
<accession>A0A330MDX5</accession>
<sequence>MSLKSSGLPNLLNEITVNRGWYTDASLGHSWFSGVSAKIPQRHGARAG</sequence>
<organism evidence="1 2">
    <name type="scientific">Shewanella benthica</name>
    <dbReference type="NCBI Taxonomy" id="43661"/>
    <lineage>
        <taxon>Bacteria</taxon>
        <taxon>Pseudomonadati</taxon>
        <taxon>Pseudomonadota</taxon>
        <taxon>Gammaproteobacteria</taxon>
        <taxon>Alteromonadales</taxon>
        <taxon>Shewanellaceae</taxon>
        <taxon>Shewanella</taxon>
    </lineage>
</organism>
<evidence type="ECO:0000313" key="2">
    <source>
        <dbReference type="Proteomes" id="UP000250123"/>
    </source>
</evidence>
<reference evidence="2" key="1">
    <citation type="submission" date="2018-06" db="EMBL/GenBank/DDBJ databases">
        <authorList>
            <person name="Cea G.-C."/>
            <person name="William W."/>
        </authorList>
    </citation>
    <scope>NUCLEOTIDE SEQUENCE [LARGE SCALE GENOMIC DNA]</scope>
    <source>
        <strain evidence="2">DB21MT-2</strain>
    </source>
</reference>